<dbReference type="EMBL" id="JAPEVG010000008">
    <property type="protein sequence ID" value="KAJ8497144.1"/>
    <property type="molecule type" value="Genomic_DNA"/>
</dbReference>
<keyword evidence="3" id="KW-1185">Reference proteome</keyword>
<sequence>MKYLAAFVVLGATATGVIAQCTVNTPYGSHLQSTAITPFCFGRAASSFKTDNTGLRMVFVGAFNGPIVDGPFTVNDDIFLWTARLAAGSQVNLMVIDAVGHTSNSASFTIASSAFVPHGAISSVSEAVSDPTASQLLEGARSGSVYPEETEQSS</sequence>
<evidence type="ECO:0000256" key="1">
    <source>
        <dbReference type="SAM" id="SignalP"/>
    </source>
</evidence>
<name>A0AAD7U3P6_9APHY</name>
<comment type="caution">
    <text evidence="2">The sequence shown here is derived from an EMBL/GenBank/DDBJ whole genome shotgun (WGS) entry which is preliminary data.</text>
</comment>
<protein>
    <submittedName>
        <fullName evidence="2">Uncharacterized protein</fullName>
    </submittedName>
</protein>
<organism evidence="2 3">
    <name type="scientific">Trametes cubensis</name>
    <dbReference type="NCBI Taxonomy" id="1111947"/>
    <lineage>
        <taxon>Eukaryota</taxon>
        <taxon>Fungi</taxon>
        <taxon>Dikarya</taxon>
        <taxon>Basidiomycota</taxon>
        <taxon>Agaricomycotina</taxon>
        <taxon>Agaricomycetes</taxon>
        <taxon>Polyporales</taxon>
        <taxon>Polyporaceae</taxon>
        <taxon>Trametes</taxon>
    </lineage>
</organism>
<reference evidence="2" key="1">
    <citation type="submission" date="2022-11" db="EMBL/GenBank/DDBJ databases">
        <title>Genome Sequence of Cubamyces cubensis.</title>
        <authorList>
            <person name="Buettner E."/>
        </authorList>
    </citation>
    <scope>NUCLEOTIDE SEQUENCE</scope>
    <source>
        <strain evidence="2">MPL-01</strain>
    </source>
</reference>
<dbReference type="AlphaFoldDB" id="A0AAD7U3P6"/>
<keyword evidence="1" id="KW-0732">Signal</keyword>
<evidence type="ECO:0000313" key="2">
    <source>
        <dbReference type="EMBL" id="KAJ8497144.1"/>
    </source>
</evidence>
<evidence type="ECO:0000313" key="3">
    <source>
        <dbReference type="Proteomes" id="UP001215151"/>
    </source>
</evidence>
<accession>A0AAD7U3P6</accession>
<dbReference type="Proteomes" id="UP001215151">
    <property type="component" value="Unassembled WGS sequence"/>
</dbReference>
<feature type="signal peptide" evidence="1">
    <location>
        <begin position="1"/>
        <end position="19"/>
    </location>
</feature>
<feature type="chain" id="PRO_5042226102" evidence="1">
    <location>
        <begin position="20"/>
        <end position="154"/>
    </location>
</feature>
<gene>
    <name evidence="2" type="ORF">ONZ51_g649</name>
</gene>
<proteinExistence type="predicted"/>